<evidence type="ECO:0000313" key="3">
    <source>
        <dbReference type="Proteomes" id="UP000316759"/>
    </source>
</evidence>
<dbReference type="AlphaFoldDB" id="A0A504YSD7"/>
<gene>
    <name evidence="2" type="ORF">FGIG_01181</name>
</gene>
<reference evidence="2 3" key="1">
    <citation type="submission" date="2019-04" db="EMBL/GenBank/DDBJ databases">
        <title>Annotation for the trematode Fasciola gigantica.</title>
        <authorList>
            <person name="Choi Y.-J."/>
        </authorList>
    </citation>
    <scope>NUCLEOTIDE SEQUENCE [LARGE SCALE GENOMIC DNA]</scope>
    <source>
        <strain evidence="2">Uganda_cow_1</strain>
    </source>
</reference>
<organism evidence="2 3">
    <name type="scientific">Fasciola gigantica</name>
    <name type="common">Giant liver fluke</name>
    <dbReference type="NCBI Taxonomy" id="46835"/>
    <lineage>
        <taxon>Eukaryota</taxon>
        <taxon>Metazoa</taxon>
        <taxon>Spiralia</taxon>
        <taxon>Lophotrochozoa</taxon>
        <taxon>Platyhelminthes</taxon>
        <taxon>Trematoda</taxon>
        <taxon>Digenea</taxon>
        <taxon>Plagiorchiida</taxon>
        <taxon>Echinostomata</taxon>
        <taxon>Echinostomatoidea</taxon>
        <taxon>Fasciolidae</taxon>
        <taxon>Fasciola</taxon>
    </lineage>
</organism>
<protein>
    <submittedName>
        <fullName evidence="2">Uncharacterized protein</fullName>
    </submittedName>
</protein>
<dbReference type="EMBL" id="SUNJ01004591">
    <property type="protein sequence ID" value="TPP64304.1"/>
    <property type="molecule type" value="Genomic_DNA"/>
</dbReference>
<sequence>MIRKDQDEVVLPPLCTNIILEIDPTQNENLNQDLRSVLHNLKSRDGLQATDVDLQVDPPKETTDESANETEMEYVLNKKKIPLW</sequence>
<comment type="caution">
    <text evidence="2">The sequence shown here is derived from an EMBL/GenBank/DDBJ whole genome shotgun (WGS) entry which is preliminary data.</text>
</comment>
<dbReference type="Proteomes" id="UP000316759">
    <property type="component" value="Unassembled WGS sequence"/>
</dbReference>
<keyword evidence="3" id="KW-1185">Reference proteome</keyword>
<proteinExistence type="predicted"/>
<name>A0A504YSD7_FASGI</name>
<evidence type="ECO:0000256" key="1">
    <source>
        <dbReference type="SAM" id="MobiDB-lite"/>
    </source>
</evidence>
<feature type="region of interest" description="Disordered" evidence="1">
    <location>
        <begin position="48"/>
        <end position="71"/>
    </location>
</feature>
<evidence type="ECO:0000313" key="2">
    <source>
        <dbReference type="EMBL" id="TPP64304.1"/>
    </source>
</evidence>
<accession>A0A504YSD7</accession>